<feature type="region of interest" description="Disordered" evidence="1">
    <location>
        <begin position="177"/>
        <end position="212"/>
    </location>
</feature>
<dbReference type="RefSeq" id="WP_269922697.1">
    <property type="nucleotide sequence ID" value="NZ_JAMKBI010000011.1"/>
</dbReference>
<dbReference type="Proteomes" id="UP001152172">
    <property type="component" value="Unassembled WGS sequence"/>
</dbReference>
<keyword evidence="3" id="KW-1185">Reference proteome</keyword>
<feature type="compositionally biased region" description="Basic and acidic residues" evidence="1">
    <location>
        <begin position="192"/>
        <end position="212"/>
    </location>
</feature>
<protein>
    <submittedName>
        <fullName evidence="2">Uncharacterized protein</fullName>
    </submittedName>
</protein>
<dbReference type="AlphaFoldDB" id="A0A9X3LC37"/>
<gene>
    <name evidence="2" type="ORF">M9R61_14710</name>
</gene>
<sequence>MLSRIEKYKKKRQIKKATIIIALLIILLGLSSGVKTALADQDIQSLLNNWFNNKKVESVQEIEGAVSSERDRLMQDLEVELQREMQAAENQLNSFTATQKQTRLAALQEYANNIKAGMTIDNSEQQAAIMKNIDIILENAKAQLDGQQTQLNLVAIPNPEANPIPNPVVVPETIPVPELETPQTPDTEVISETEKAPEKEVKASSPSVKEEPVGLPPVEVDIYSVTDWFVLPNTSNVQIEELTITDDVFSINTSFSDILMNSQARGILNSILPGLEKHPQFNLIQYKTIEEMSRVAPGHFTESVLYLLNKSLSTVKK</sequence>
<reference evidence="2" key="1">
    <citation type="submission" date="2022-05" db="EMBL/GenBank/DDBJ databases">
        <authorList>
            <person name="Colautti A."/>
            <person name="Iacumin L."/>
        </authorList>
    </citation>
    <scope>NUCLEOTIDE SEQUENCE</scope>
    <source>
        <strain evidence="2">DSM 30747</strain>
    </source>
</reference>
<proteinExistence type="predicted"/>
<organism evidence="2 3">
    <name type="scientific">Psychrobacillus psychrodurans</name>
    <dbReference type="NCBI Taxonomy" id="126157"/>
    <lineage>
        <taxon>Bacteria</taxon>
        <taxon>Bacillati</taxon>
        <taxon>Bacillota</taxon>
        <taxon>Bacilli</taxon>
        <taxon>Bacillales</taxon>
        <taxon>Bacillaceae</taxon>
        <taxon>Psychrobacillus</taxon>
    </lineage>
</organism>
<dbReference type="EMBL" id="JAMKBI010000011">
    <property type="protein sequence ID" value="MCZ8534559.1"/>
    <property type="molecule type" value="Genomic_DNA"/>
</dbReference>
<evidence type="ECO:0000313" key="2">
    <source>
        <dbReference type="EMBL" id="MCZ8534559.1"/>
    </source>
</evidence>
<name>A0A9X3LC37_9BACI</name>
<evidence type="ECO:0000256" key="1">
    <source>
        <dbReference type="SAM" id="MobiDB-lite"/>
    </source>
</evidence>
<accession>A0A9X3LC37</accession>
<comment type="caution">
    <text evidence="2">The sequence shown here is derived from an EMBL/GenBank/DDBJ whole genome shotgun (WGS) entry which is preliminary data.</text>
</comment>
<evidence type="ECO:0000313" key="3">
    <source>
        <dbReference type="Proteomes" id="UP001152172"/>
    </source>
</evidence>